<dbReference type="Gene3D" id="3.30.1370.30">
    <property type="match status" value="1"/>
</dbReference>
<dbReference type="Proteomes" id="UP000054248">
    <property type="component" value="Unassembled WGS sequence"/>
</dbReference>
<dbReference type="EMBL" id="KN822993">
    <property type="protein sequence ID" value="KIO28543.1"/>
    <property type="molecule type" value="Genomic_DNA"/>
</dbReference>
<dbReference type="GO" id="GO:0005840">
    <property type="term" value="C:ribosome"/>
    <property type="evidence" value="ECO:0007669"/>
    <property type="project" value="UniProtKB-KW"/>
</dbReference>
<dbReference type="Pfam" id="PF00410">
    <property type="entry name" value="Ribosomal_S8"/>
    <property type="match status" value="1"/>
</dbReference>
<dbReference type="Gene3D" id="3.30.1490.10">
    <property type="match status" value="1"/>
</dbReference>
<reference evidence="4 5" key="1">
    <citation type="submission" date="2014-04" db="EMBL/GenBank/DDBJ databases">
        <authorList>
            <consortium name="DOE Joint Genome Institute"/>
            <person name="Kuo A."/>
            <person name="Girlanda M."/>
            <person name="Perotto S."/>
            <person name="Kohler A."/>
            <person name="Nagy L.G."/>
            <person name="Floudas D."/>
            <person name="Copeland A."/>
            <person name="Barry K.W."/>
            <person name="Cichocki N."/>
            <person name="Veneault-Fourrey C."/>
            <person name="LaButti K."/>
            <person name="Lindquist E.A."/>
            <person name="Lipzen A."/>
            <person name="Lundell T."/>
            <person name="Morin E."/>
            <person name="Murat C."/>
            <person name="Sun H."/>
            <person name="Tunlid A."/>
            <person name="Henrissat B."/>
            <person name="Grigoriev I.V."/>
            <person name="Hibbett D.S."/>
            <person name="Martin F."/>
            <person name="Nordberg H.P."/>
            <person name="Cantor M.N."/>
            <person name="Hua S.X."/>
        </authorList>
    </citation>
    <scope>NUCLEOTIDE SEQUENCE [LARGE SCALE GENOMIC DNA]</scope>
    <source>
        <strain evidence="4 5">MUT 4182</strain>
    </source>
</reference>
<evidence type="ECO:0008006" key="6">
    <source>
        <dbReference type="Google" id="ProtNLM"/>
    </source>
</evidence>
<evidence type="ECO:0000313" key="4">
    <source>
        <dbReference type="EMBL" id="KIO28543.1"/>
    </source>
</evidence>
<evidence type="ECO:0000256" key="1">
    <source>
        <dbReference type="ARBA" id="ARBA00006471"/>
    </source>
</evidence>
<dbReference type="InterPro" id="IPR035987">
    <property type="entry name" value="Ribosomal_uS8_sf"/>
</dbReference>
<dbReference type="SUPFAM" id="SSF56047">
    <property type="entry name" value="Ribosomal protein S8"/>
    <property type="match status" value="1"/>
</dbReference>
<name>A0A0C3L407_9AGAM</name>
<dbReference type="GO" id="GO:0003735">
    <property type="term" value="F:structural constituent of ribosome"/>
    <property type="evidence" value="ECO:0007669"/>
    <property type="project" value="InterPro"/>
</dbReference>
<dbReference type="InterPro" id="IPR000630">
    <property type="entry name" value="Ribosomal_uS8"/>
</dbReference>
<dbReference type="HOGENOM" id="CLU_107213_1_0_1"/>
<reference evidence="5" key="2">
    <citation type="submission" date="2015-01" db="EMBL/GenBank/DDBJ databases">
        <title>Evolutionary Origins and Diversification of the Mycorrhizal Mutualists.</title>
        <authorList>
            <consortium name="DOE Joint Genome Institute"/>
            <consortium name="Mycorrhizal Genomics Consortium"/>
            <person name="Kohler A."/>
            <person name="Kuo A."/>
            <person name="Nagy L.G."/>
            <person name="Floudas D."/>
            <person name="Copeland A."/>
            <person name="Barry K.W."/>
            <person name="Cichocki N."/>
            <person name="Veneault-Fourrey C."/>
            <person name="LaButti K."/>
            <person name="Lindquist E.A."/>
            <person name="Lipzen A."/>
            <person name="Lundell T."/>
            <person name="Morin E."/>
            <person name="Murat C."/>
            <person name="Riley R."/>
            <person name="Ohm R."/>
            <person name="Sun H."/>
            <person name="Tunlid A."/>
            <person name="Henrissat B."/>
            <person name="Grigoriev I.V."/>
            <person name="Hibbett D.S."/>
            <person name="Martin F."/>
        </authorList>
    </citation>
    <scope>NUCLEOTIDE SEQUENCE [LARGE SCALE GENOMIC DNA]</scope>
    <source>
        <strain evidence="5">MUT 4182</strain>
    </source>
</reference>
<dbReference type="STRING" id="1051891.A0A0C3L407"/>
<comment type="similarity">
    <text evidence="1">Belongs to the universal ribosomal protein uS8 family.</text>
</comment>
<gene>
    <name evidence="4" type="ORF">M407DRAFT_242975</name>
</gene>
<organism evidence="4 5">
    <name type="scientific">Tulasnella calospora MUT 4182</name>
    <dbReference type="NCBI Taxonomy" id="1051891"/>
    <lineage>
        <taxon>Eukaryota</taxon>
        <taxon>Fungi</taxon>
        <taxon>Dikarya</taxon>
        <taxon>Basidiomycota</taxon>
        <taxon>Agaricomycotina</taxon>
        <taxon>Agaricomycetes</taxon>
        <taxon>Cantharellales</taxon>
        <taxon>Tulasnellaceae</taxon>
        <taxon>Tulasnella</taxon>
    </lineage>
</organism>
<dbReference type="AlphaFoldDB" id="A0A0C3L407"/>
<evidence type="ECO:0000256" key="3">
    <source>
        <dbReference type="ARBA" id="ARBA00023274"/>
    </source>
</evidence>
<keyword evidence="2" id="KW-0689">Ribosomal protein</keyword>
<keyword evidence="5" id="KW-1185">Reference proteome</keyword>
<proteinExistence type="inferred from homology"/>
<dbReference type="GO" id="GO:1990904">
    <property type="term" value="C:ribonucleoprotein complex"/>
    <property type="evidence" value="ECO:0007669"/>
    <property type="project" value="UniProtKB-KW"/>
</dbReference>
<evidence type="ECO:0000256" key="2">
    <source>
        <dbReference type="ARBA" id="ARBA00022980"/>
    </source>
</evidence>
<keyword evidence="3" id="KW-0687">Ribonucleoprotein</keyword>
<dbReference type="OrthoDB" id="409928at2759"/>
<protein>
    <recommendedName>
        <fullName evidence="6">Ribosomal protein S8</fullName>
    </recommendedName>
</protein>
<dbReference type="GO" id="GO:0006412">
    <property type="term" value="P:translation"/>
    <property type="evidence" value="ECO:0007669"/>
    <property type="project" value="InterPro"/>
</dbReference>
<evidence type="ECO:0000313" key="5">
    <source>
        <dbReference type="Proteomes" id="UP000054248"/>
    </source>
</evidence>
<sequence length="155" mass="17417">MILPYDLMARLQNGFMARLKRLPVPHTTQNLAIASIMLRHGFLSNVTRGTVNSADPDEWHAAPEPHRRIWVDLKYRDDLPVLSKAEVISKPSKRVVLTPEDVRRICSGQMASFVKPLGMGEVAVIREGGGSKIQWYEAREALEKGVGGEILCRMR</sequence>
<accession>A0A0C3L407</accession>